<accession>A0AAD5R4Y3</accession>
<dbReference type="EMBL" id="JAHQIW010006677">
    <property type="protein sequence ID" value="KAJ1369762.1"/>
    <property type="molecule type" value="Genomic_DNA"/>
</dbReference>
<organism evidence="2 3">
    <name type="scientific">Parelaphostrongylus tenuis</name>
    <name type="common">Meningeal worm</name>
    <dbReference type="NCBI Taxonomy" id="148309"/>
    <lineage>
        <taxon>Eukaryota</taxon>
        <taxon>Metazoa</taxon>
        <taxon>Ecdysozoa</taxon>
        <taxon>Nematoda</taxon>
        <taxon>Chromadorea</taxon>
        <taxon>Rhabditida</taxon>
        <taxon>Rhabditina</taxon>
        <taxon>Rhabditomorpha</taxon>
        <taxon>Strongyloidea</taxon>
        <taxon>Metastrongylidae</taxon>
        <taxon>Parelaphostrongylus</taxon>
    </lineage>
</organism>
<evidence type="ECO:0000313" key="3">
    <source>
        <dbReference type="Proteomes" id="UP001196413"/>
    </source>
</evidence>
<comment type="caution">
    <text evidence="2">The sequence shown here is derived from an EMBL/GenBank/DDBJ whole genome shotgun (WGS) entry which is preliminary data.</text>
</comment>
<gene>
    <name evidence="2" type="ORF">KIN20_031317</name>
</gene>
<evidence type="ECO:0000256" key="1">
    <source>
        <dbReference type="SAM" id="MobiDB-lite"/>
    </source>
</evidence>
<proteinExistence type="predicted"/>
<reference evidence="2" key="1">
    <citation type="submission" date="2021-06" db="EMBL/GenBank/DDBJ databases">
        <title>Parelaphostrongylus tenuis whole genome reference sequence.</title>
        <authorList>
            <person name="Garwood T.J."/>
            <person name="Larsen P.A."/>
            <person name="Fountain-Jones N.M."/>
            <person name="Garbe J.R."/>
            <person name="Macchietto M.G."/>
            <person name="Kania S.A."/>
            <person name="Gerhold R.W."/>
            <person name="Richards J.E."/>
            <person name="Wolf T.M."/>
        </authorList>
    </citation>
    <scope>NUCLEOTIDE SEQUENCE</scope>
    <source>
        <strain evidence="2">MNPRO001-30</strain>
        <tissue evidence="2">Meninges</tissue>
    </source>
</reference>
<evidence type="ECO:0000313" key="2">
    <source>
        <dbReference type="EMBL" id="KAJ1369762.1"/>
    </source>
</evidence>
<protein>
    <submittedName>
        <fullName evidence="2">Uncharacterized protein</fullName>
    </submittedName>
</protein>
<dbReference type="AlphaFoldDB" id="A0AAD5R4Y3"/>
<feature type="region of interest" description="Disordered" evidence="1">
    <location>
        <begin position="1"/>
        <end position="25"/>
    </location>
</feature>
<sequence length="83" mass="9257">MTAEPKSVSTTKETMGQPNWKSMPSSLREELRARVFEATDAYRVYEEDITILKVAEASVCNSDLFRGLQLQDGETVGNSAELE</sequence>
<name>A0AAD5R4Y3_PARTN</name>
<dbReference type="Proteomes" id="UP001196413">
    <property type="component" value="Unassembled WGS sequence"/>
</dbReference>
<keyword evidence="3" id="KW-1185">Reference proteome</keyword>
<feature type="compositionally biased region" description="Polar residues" evidence="1">
    <location>
        <begin position="7"/>
        <end position="25"/>
    </location>
</feature>